<sequence>MKSYFCSTVSPILSLWTQGEGTAWTEVKQPGQRSNILPFPHPWPCPVCLAPGALTPLPAQTHRPPPPQDTPTEQADPRLQRIHCSFGKLCVHLKQNKQNAVWAEPVSCCGWMSVKHPGLTSSCWMGVQETPTLRINWTSWDEHSISLSFIISPCEGPMRLSAVERDDKEHKEQRREARWSSGWLRTASSKLRSPHKRTKCPRPPRAQVGPLPRPASQLQPPHQALYSWMPPPRIPPAPSEEPVRASAPPAPHSSP</sequence>
<evidence type="ECO:0000313" key="2">
    <source>
        <dbReference type="RefSeq" id="XP_074223866.1"/>
    </source>
</evidence>
<dbReference type="Proteomes" id="UP001732780">
    <property type="component" value="Chromosome 7"/>
</dbReference>
<accession>A0AC58QNK9</accession>
<keyword evidence="1" id="KW-1185">Reference proteome</keyword>
<organism evidence="1 2">
    <name type="scientific">Camelus bactrianus</name>
    <name type="common">Bactrian camel</name>
    <dbReference type="NCBI Taxonomy" id="9837"/>
    <lineage>
        <taxon>Eukaryota</taxon>
        <taxon>Metazoa</taxon>
        <taxon>Chordata</taxon>
        <taxon>Craniata</taxon>
        <taxon>Vertebrata</taxon>
        <taxon>Euteleostomi</taxon>
        <taxon>Mammalia</taxon>
        <taxon>Eutheria</taxon>
        <taxon>Laurasiatheria</taxon>
        <taxon>Artiodactyla</taxon>
        <taxon>Tylopoda</taxon>
        <taxon>Camelidae</taxon>
        <taxon>Camelus</taxon>
    </lineage>
</organism>
<evidence type="ECO:0000313" key="1">
    <source>
        <dbReference type="Proteomes" id="UP001732780"/>
    </source>
</evidence>
<reference evidence="2" key="1">
    <citation type="submission" date="2025-08" db="UniProtKB">
        <authorList>
            <consortium name="RefSeq"/>
        </authorList>
    </citation>
    <scope>IDENTIFICATION</scope>
    <source>
        <tissue evidence="2">Blood</tissue>
    </source>
</reference>
<protein>
    <submittedName>
        <fullName evidence="2">Uncharacterized protein LOC141578199</fullName>
    </submittedName>
</protein>
<proteinExistence type="predicted"/>
<dbReference type="RefSeq" id="XP_074223866.1">
    <property type="nucleotide sequence ID" value="XM_074367765.1"/>
</dbReference>
<gene>
    <name evidence="2" type="primary">LOC141578199</name>
</gene>
<name>A0AC58QNK9_CAMBA</name>